<keyword evidence="1" id="KW-1133">Transmembrane helix</keyword>
<proteinExistence type="predicted"/>
<accession>A0AAD5SZ14</accession>
<gene>
    <name evidence="2" type="ORF">HK100_004156</name>
</gene>
<dbReference type="Proteomes" id="UP001211907">
    <property type="component" value="Unassembled WGS sequence"/>
</dbReference>
<sequence length="310" mass="34619">MLNDTLIADPNMPSQQIDLLQTALKIGGFVDFAEQVLLPMLTDGSAQFACIYSNPNFNEWLNTPLNPDPLAYHFEDAMNNLNSDYSSHIPGMKLGLPYYSPNISIYDSVTNPSGDVSIAVIPGQFGFLGGSLIAMTTYSKNQDTTWKYMSKLVDSNNDYINQVNLAQNTLPPYLSAWNNPIWSESKWNIHKLALQYAVAPQYPMSTFAQWSELEGTHVFRFFVMEMIFKNLTMIEALDRLIVRINSAFAPIIAPTTWLMFTDAVSMIVMSFAAIGIFISITLIILLVVLFKKPIVTATSPLFSILILIGT</sequence>
<evidence type="ECO:0000313" key="2">
    <source>
        <dbReference type="EMBL" id="KAJ3103712.1"/>
    </source>
</evidence>
<evidence type="ECO:0000313" key="3">
    <source>
        <dbReference type="Proteomes" id="UP001211907"/>
    </source>
</evidence>
<keyword evidence="3" id="KW-1185">Reference proteome</keyword>
<evidence type="ECO:0000256" key="1">
    <source>
        <dbReference type="SAM" id="Phobius"/>
    </source>
</evidence>
<protein>
    <submittedName>
        <fullName evidence="2">Uncharacterized protein</fullName>
    </submittedName>
</protein>
<keyword evidence="1" id="KW-0472">Membrane</keyword>
<keyword evidence="1" id="KW-0812">Transmembrane</keyword>
<name>A0AAD5SZ14_9FUNG</name>
<dbReference type="AlphaFoldDB" id="A0AAD5SZ14"/>
<reference evidence="2" key="1">
    <citation type="submission" date="2020-05" db="EMBL/GenBank/DDBJ databases">
        <title>Phylogenomic resolution of chytrid fungi.</title>
        <authorList>
            <person name="Stajich J.E."/>
            <person name="Amses K."/>
            <person name="Simmons R."/>
            <person name="Seto K."/>
            <person name="Myers J."/>
            <person name="Bonds A."/>
            <person name="Quandt C.A."/>
            <person name="Barry K."/>
            <person name="Liu P."/>
            <person name="Grigoriev I."/>
            <person name="Longcore J.E."/>
            <person name="James T.Y."/>
        </authorList>
    </citation>
    <scope>NUCLEOTIDE SEQUENCE</scope>
    <source>
        <strain evidence="2">JEL0513</strain>
    </source>
</reference>
<organism evidence="2 3">
    <name type="scientific">Physocladia obscura</name>
    <dbReference type="NCBI Taxonomy" id="109957"/>
    <lineage>
        <taxon>Eukaryota</taxon>
        <taxon>Fungi</taxon>
        <taxon>Fungi incertae sedis</taxon>
        <taxon>Chytridiomycota</taxon>
        <taxon>Chytridiomycota incertae sedis</taxon>
        <taxon>Chytridiomycetes</taxon>
        <taxon>Chytridiales</taxon>
        <taxon>Chytriomycetaceae</taxon>
        <taxon>Physocladia</taxon>
    </lineage>
</organism>
<dbReference type="Gene3D" id="3.40.190.10">
    <property type="entry name" value="Periplasmic binding protein-like II"/>
    <property type="match status" value="2"/>
</dbReference>
<dbReference type="SUPFAM" id="SSF53850">
    <property type="entry name" value="Periplasmic binding protein-like II"/>
    <property type="match status" value="1"/>
</dbReference>
<comment type="caution">
    <text evidence="2">The sequence shown here is derived from an EMBL/GenBank/DDBJ whole genome shotgun (WGS) entry which is preliminary data.</text>
</comment>
<feature type="transmembrane region" description="Helical" evidence="1">
    <location>
        <begin position="266"/>
        <end position="290"/>
    </location>
</feature>
<dbReference type="EMBL" id="JADGJH010002091">
    <property type="protein sequence ID" value="KAJ3103712.1"/>
    <property type="molecule type" value="Genomic_DNA"/>
</dbReference>